<feature type="region of interest" description="Disordered" evidence="1">
    <location>
        <begin position="1"/>
        <end position="399"/>
    </location>
</feature>
<dbReference type="CDD" id="cd18186">
    <property type="entry name" value="BTB_POZ_ZBTB_KLHL-like"/>
    <property type="match status" value="1"/>
</dbReference>
<feature type="compositionally biased region" description="Basic and acidic residues" evidence="1">
    <location>
        <begin position="101"/>
        <end position="124"/>
    </location>
</feature>
<evidence type="ECO:0000313" key="4">
    <source>
        <dbReference type="Proteomes" id="UP000184267"/>
    </source>
</evidence>
<feature type="compositionally biased region" description="Polar residues" evidence="1">
    <location>
        <begin position="297"/>
        <end position="307"/>
    </location>
</feature>
<dbReference type="Proteomes" id="UP000184267">
    <property type="component" value="Unassembled WGS sequence"/>
</dbReference>
<dbReference type="EMBL" id="MNAD01000377">
    <property type="protein sequence ID" value="OJT13609.1"/>
    <property type="molecule type" value="Genomic_DNA"/>
</dbReference>
<keyword evidence="4" id="KW-1185">Reference proteome</keyword>
<gene>
    <name evidence="3" type="ORF">TRAPUB_9845</name>
</gene>
<organism evidence="3 4">
    <name type="scientific">Trametes pubescens</name>
    <name type="common">White-rot fungus</name>
    <dbReference type="NCBI Taxonomy" id="154538"/>
    <lineage>
        <taxon>Eukaryota</taxon>
        <taxon>Fungi</taxon>
        <taxon>Dikarya</taxon>
        <taxon>Basidiomycota</taxon>
        <taxon>Agaricomycotina</taxon>
        <taxon>Agaricomycetes</taxon>
        <taxon>Polyporales</taxon>
        <taxon>Polyporaceae</taxon>
        <taxon>Trametes</taxon>
    </lineage>
</organism>
<dbReference type="InterPro" id="IPR000210">
    <property type="entry name" value="BTB/POZ_dom"/>
</dbReference>
<dbReference type="SMART" id="SM00225">
    <property type="entry name" value="BTB"/>
    <property type="match status" value="1"/>
</dbReference>
<feature type="compositionally biased region" description="Basic residues" evidence="1">
    <location>
        <begin position="200"/>
        <end position="216"/>
    </location>
</feature>
<dbReference type="STRING" id="154538.A0A1M2W170"/>
<evidence type="ECO:0000256" key="1">
    <source>
        <dbReference type="SAM" id="MobiDB-lite"/>
    </source>
</evidence>
<protein>
    <recommendedName>
        <fullName evidence="2">BTB domain-containing protein</fullName>
    </recommendedName>
</protein>
<name>A0A1M2W170_TRAPU</name>
<evidence type="ECO:0000259" key="2">
    <source>
        <dbReference type="PROSITE" id="PS50097"/>
    </source>
</evidence>
<accession>A0A1M2W170</accession>
<sequence>MMTSTPRAATISYRMRPDNRFLVDPSAPQMRRERESAWVSRSYPPSAPTSPIMTSPPSPVLHPEHPPRSQTPDNWNLSSPNASEMPSPMRRALMPMLSLARETKEETYGDRSTPREPRAEDVPPSRRSASKPRSSPASPPQSRASQQSYRKYRSPRVESESDPEEGGMSRSWRSTPGDRSPPRTPPPLPNSALPSGARTSPRRQKSKVKRSSVAHRRLMESAAFSSDSGIAGSPLCQSPLVSLPLPDTLPSASEFERTFFPPERPTRSQQRASPIPSPSSSPLALQPVSPCAEKSALQLQQGAPQEDNQQHQHQHQSSPRHEDEHAHQRSSSEEQYRPRTPERSSRRSDSFNGGSVPVPLSPGSTLAQTRPASPLSEGRSSSPKVPYKPHQQATGPIEEPAVRHSQFYMEDEMVILRVENCLFRVHRYFVERDSTFFRDFFQRTLSGTGMGKTDDMAIKLPDVSRREFECLLHFLYHGASNSQNDSILNLVLLLSTSSALTFPAARTHAITALDQASPPLDPVERVFLAEKYNIPAWLRPAYVELCSRAHPLEDSEAEVLGLQTTARLARAREAVLEEKVQEWRRAVERMQKGEGQITKEDMEVREAKVVERVVDDIFATER</sequence>
<proteinExistence type="predicted"/>
<dbReference type="Pfam" id="PF00651">
    <property type="entry name" value="BTB"/>
    <property type="match status" value="1"/>
</dbReference>
<dbReference type="OrthoDB" id="3223751at2759"/>
<evidence type="ECO:0000313" key="3">
    <source>
        <dbReference type="EMBL" id="OJT13609.1"/>
    </source>
</evidence>
<feature type="compositionally biased region" description="Polar residues" evidence="1">
    <location>
        <begin position="68"/>
        <end position="84"/>
    </location>
</feature>
<dbReference type="SUPFAM" id="SSF54695">
    <property type="entry name" value="POZ domain"/>
    <property type="match status" value="1"/>
</dbReference>
<feature type="compositionally biased region" description="Low complexity" evidence="1">
    <location>
        <begin position="267"/>
        <end position="290"/>
    </location>
</feature>
<feature type="domain" description="BTB" evidence="2">
    <location>
        <begin position="412"/>
        <end position="484"/>
    </location>
</feature>
<feature type="compositionally biased region" description="Basic and acidic residues" evidence="1">
    <location>
        <begin position="319"/>
        <end position="349"/>
    </location>
</feature>
<reference evidence="3 4" key="1">
    <citation type="submission" date="2016-10" db="EMBL/GenBank/DDBJ databases">
        <title>Genome sequence of the basidiomycete white-rot fungus Trametes pubescens.</title>
        <authorList>
            <person name="Makela M.R."/>
            <person name="Granchi Z."/>
            <person name="Peng M."/>
            <person name="De Vries R.P."/>
            <person name="Grigoriev I."/>
            <person name="Riley R."/>
            <person name="Hilden K."/>
        </authorList>
    </citation>
    <scope>NUCLEOTIDE SEQUENCE [LARGE SCALE GENOMIC DNA]</scope>
    <source>
        <strain evidence="3 4">FBCC735</strain>
    </source>
</reference>
<feature type="compositionally biased region" description="Low complexity" evidence="1">
    <location>
        <begin position="125"/>
        <end position="148"/>
    </location>
</feature>
<comment type="caution">
    <text evidence="3">The sequence shown here is derived from an EMBL/GenBank/DDBJ whole genome shotgun (WGS) entry which is preliminary data.</text>
</comment>
<dbReference type="InterPro" id="IPR011333">
    <property type="entry name" value="SKP1/BTB/POZ_sf"/>
</dbReference>
<dbReference type="PROSITE" id="PS50097">
    <property type="entry name" value="BTB"/>
    <property type="match status" value="1"/>
</dbReference>
<dbReference type="AlphaFoldDB" id="A0A1M2W170"/>
<feature type="compositionally biased region" description="Polar residues" evidence="1">
    <location>
        <begin position="362"/>
        <end position="371"/>
    </location>
</feature>
<dbReference type="Gene3D" id="3.30.710.10">
    <property type="entry name" value="Potassium Channel Kv1.1, Chain A"/>
    <property type="match status" value="1"/>
</dbReference>